<evidence type="ECO:0000256" key="6">
    <source>
        <dbReference type="ARBA" id="ARBA00049512"/>
    </source>
</evidence>
<evidence type="ECO:0000256" key="1">
    <source>
        <dbReference type="ARBA" id="ARBA00001935"/>
    </source>
</evidence>
<gene>
    <name evidence="8" type="ORF">E5676_scaffold323G00940</name>
</gene>
<protein>
    <recommendedName>
        <fullName evidence="5">Cytochrome c oxidase polypeptide II</fullName>
    </recommendedName>
</protein>
<comment type="cofactor">
    <cofactor evidence="1">
        <name>Cu cation</name>
        <dbReference type="ChEBI" id="CHEBI:23378"/>
    </cofactor>
</comment>
<evidence type="ECO:0000313" key="9">
    <source>
        <dbReference type="Proteomes" id="UP000321947"/>
    </source>
</evidence>
<keyword evidence="4" id="KW-0472">Membrane</keyword>
<dbReference type="GO" id="GO:0016020">
    <property type="term" value="C:membrane"/>
    <property type="evidence" value="ECO:0007669"/>
    <property type="project" value="UniProtKB-SubCell"/>
</dbReference>
<dbReference type="InterPro" id="IPR008972">
    <property type="entry name" value="Cupredoxin"/>
</dbReference>
<dbReference type="GO" id="GO:0042773">
    <property type="term" value="P:ATP synthesis coupled electron transport"/>
    <property type="evidence" value="ECO:0007669"/>
    <property type="project" value="TreeGrafter"/>
</dbReference>
<dbReference type="PRINTS" id="PR01166">
    <property type="entry name" value="CYCOXIDASEII"/>
</dbReference>
<dbReference type="Pfam" id="PF00116">
    <property type="entry name" value="COX2"/>
    <property type="match status" value="1"/>
</dbReference>
<dbReference type="Proteomes" id="UP000321947">
    <property type="component" value="Unassembled WGS sequence"/>
</dbReference>
<dbReference type="InterPro" id="IPR002429">
    <property type="entry name" value="CcO_II-like_C"/>
</dbReference>
<dbReference type="PROSITE" id="PS50857">
    <property type="entry name" value="COX2_CUA"/>
    <property type="match status" value="1"/>
</dbReference>
<comment type="catalytic activity">
    <reaction evidence="6">
        <text>4 Fe(II)-[cytochrome c] + O2 + 8 H(+)(in) = 4 Fe(III)-[cytochrome c] + 2 H2O + 4 H(+)(out)</text>
        <dbReference type="Rhea" id="RHEA:11436"/>
        <dbReference type="Rhea" id="RHEA-COMP:10350"/>
        <dbReference type="Rhea" id="RHEA-COMP:14399"/>
        <dbReference type="ChEBI" id="CHEBI:15377"/>
        <dbReference type="ChEBI" id="CHEBI:15378"/>
        <dbReference type="ChEBI" id="CHEBI:15379"/>
        <dbReference type="ChEBI" id="CHEBI:29033"/>
        <dbReference type="ChEBI" id="CHEBI:29034"/>
        <dbReference type="EC" id="7.1.1.9"/>
    </reaction>
    <physiologicalReaction direction="left-to-right" evidence="6">
        <dbReference type="Rhea" id="RHEA:11437"/>
    </physiologicalReaction>
</comment>
<dbReference type="SUPFAM" id="SSF49503">
    <property type="entry name" value="Cupredoxins"/>
    <property type="match status" value="1"/>
</dbReference>
<dbReference type="GO" id="GO:0005507">
    <property type="term" value="F:copper ion binding"/>
    <property type="evidence" value="ECO:0007669"/>
    <property type="project" value="InterPro"/>
</dbReference>
<name>A0A5D3CB84_CUCMM</name>
<feature type="domain" description="Cytochrome oxidase subunit II copper A binding" evidence="7">
    <location>
        <begin position="1"/>
        <end position="87"/>
    </location>
</feature>
<dbReference type="AlphaFoldDB" id="A0A5D3CB84"/>
<dbReference type="EMBL" id="SSTD01012658">
    <property type="protein sequence ID" value="TYK08552.1"/>
    <property type="molecule type" value="Genomic_DNA"/>
</dbReference>
<dbReference type="PANTHER" id="PTHR22888:SF9">
    <property type="entry name" value="CYTOCHROME C OXIDASE SUBUNIT 2"/>
    <property type="match status" value="1"/>
</dbReference>
<evidence type="ECO:0000256" key="4">
    <source>
        <dbReference type="ARBA" id="ARBA00023136"/>
    </source>
</evidence>
<accession>A0A5D3CB84</accession>
<evidence type="ECO:0000256" key="2">
    <source>
        <dbReference type="ARBA" id="ARBA00004370"/>
    </source>
</evidence>
<evidence type="ECO:0000313" key="8">
    <source>
        <dbReference type="EMBL" id="TYK08552.1"/>
    </source>
</evidence>
<evidence type="ECO:0000256" key="5">
    <source>
        <dbReference type="ARBA" id="ARBA00031389"/>
    </source>
</evidence>
<dbReference type="PANTHER" id="PTHR22888">
    <property type="entry name" value="CYTOCHROME C OXIDASE, SUBUNIT II"/>
    <property type="match status" value="1"/>
</dbReference>
<comment type="caution">
    <text evidence="8">The sequence shown here is derived from an EMBL/GenBank/DDBJ whole genome shotgun (WGS) entry which is preliminary data.</text>
</comment>
<sequence>MFPIQVEQKGSYPVGLEFANSLHLMNETTQSVKCDVVPGRLNQISILVQREEVYYGQCSEICGTNHAFTPIVVEAVPRKDYGSQVSNQLISGFKAKVQRILTRRNWLGGSTEGYRSSQLTAGRGRHAQVRLDTARMMARVHADSSTASHRRTHDSDFRQPTCTYAAQIGSDDRLTETEMADDRLTLACVARLSFDDN</sequence>
<comment type="similarity">
    <text evidence="3">Belongs to the cytochrome c oxidase subunit 2 family.</text>
</comment>
<reference evidence="8 9" key="1">
    <citation type="submission" date="2019-08" db="EMBL/GenBank/DDBJ databases">
        <title>Draft genome sequences of two oriental melons (Cucumis melo L. var makuwa).</title>
        <authorList>
            <person name="Kwon S.-Y."/>
        </authorList>
    </citation>
    <scope>NUCLEOTIDE SEQUENCE [LARGE SCALE GENOMIC DNA]</scope>
    <source>
        <strain evidence="9">cv. Chang Bougi</strain>
        <tissue evidence="8">Leaf</tissue>
    </source>
</reference>
<dbReference type="GO" id="GO:0004129">
    <property type="term" value="F:cytochrome-c oxidase activity"/>
    <property type="evidence" value="ECO:0007669"/>
    <property type="project" value="UniProtKB-EC"/>
</dbReference>
<evidence type="ECO:0000256" key="3">
    <source>
        <dbReference type="ARBA" id="ARBA00007866"/>
    </source>
</evidence>
<evidence type="ECO:0000259" key="7">
    <source>
        <dbReference type="PROSITE" id="PS50857"/>
    </source>
</evidence>
<dbReference type="InterPro" id="IPR045187">
    <property type="entry name" value="CcO_II"/>
</dbReference>
<comment type="subcellular location">
    <subcellularLocation>
        <location evidence="2">Membrane</location>
    </subcellularLocation>
</comment>
<proteinExistence type="inferred from homology"/>
<organism evidence="8 9">
    <name type="scientific">Cucumis melo var. makuwa</name>
    <name type="common">Oriental melon</name>
    <dbReference type="NCBI Taxonomy" id="1194695"/>
    <lineage>
        <taxon>Eukaryota</taxon>
        <taxon>Viridiplantae</taxon>
        <taxon>Streptophyta</taxon>
        <taxon>Embryophyta</taxon>
        <taxon>Tracheophyta</taxon>
        <taxon>Spermatophyta</taxon>
        <taxon>Magnoliopsida</taxon>
        <taxon>eudicotyledons</taxon>
        <taxon>Gunneridae</taxon>
        <taxon>Pentapetalae</taxon>
        <taxon>rosids</taxon>
        <taxon>fabids</taxon>
        <taxon>Cucurbitales</taxon>
        <taxon>Cucurbitaceae</taxon>
        <taxon>Benincaseae</taxon>
        <taxon>Cucumis</taxon>
    </lineage>
</organism>
<dbReference type="Gene3D" id="2.60.40.420">
    <property type="entry name" value="Cupredoxins - blue copper proteins"/>
    <property type="match status" value="1"/>
</dbReference>